<dbReference type="EMBL" id="QGTW01000010">
    <property type="protein sequence ID" value="PWW26609.1"/>
    <property type="molecule type" value="Genomic_DNA"/>
</dbReference>
<evidence type="ECO:0000313" key="3">
    <source>
        <dbReference type="Proteomes" id="UP000247150"/>
    </source>
</evidence>
<name>A0A2V2ZTF0_9BACI</name>
<dbReference type="Proteomes" id="UP000247150">
    <property type="component" value="Unassembled WGS sequence"/>
</dbReference>
<protein>
    <submittedName>
        <fullName evidence="2">KAP-like P-loop domain-containing protein</fullName>
    </submittedName>
</protein>
<comment type="caution">
    <text evidence="2">The sequence shown here is derived from an EMBL/GenBank/DDBJ whole genome shotgun (WGS) entry which is preliminary data.</text>
</comment>
<feature type="domain" description="KAP NTPase" evidence="1">
    <location>
        <begin position="4"/>
        <end position="186"/>
    </location>
</feature>
<reference evidence="2 3" key="1">
    <citation type="submission" date="2018-05" db="EMBL/GenBank/DDBJ databases">
        <title>Freshwater and sediment microbial communities from various areas in North America, analyzing microbe dynamics in response to fracking.</title>
        <authorList>
            <person name="Lamendella R."/>
        </authorList>
    </citation>
    <scope>NUCLEOTIDE SEQUENCE [LARGE SCALE GENOMIC DNA]</scope>
    <source>
        <strain evidence="2 3">15_TX</strain>
    </source>
</reference>
<accession>A0A2V2ZTF0</accession>
<dbReference type="InterPro" id="IPR011646">
    <property type="entry name" value="KAP_P-loop"/>
</dbReference>
<proteinExistence type="predicted"/>
<dbReference type="RefSeq" id="WP_110066187.1">
    <property type="nucleotide sequence ID" value="NZ_QGTW01000010.1"/>
</dbReference>
<dbReference type="AlphaFoldDB" id="A0A2V2ZTF0"/>
<dbReference type="Pfam" id="PF07693">
    <property type="entry name" value="KAP_NTPase"/>
    <property type="match status" value="1"/>
</dbReference>
<sequence length="674" mass="78571">MKYIVDSIINYVKKENTNYAILLNGKWGSGKTFFWENDIKPAIESTLINDRQQKTNYISLYGISSLEEINKRIVLNELITKNQKVQELADSKWGGRVTELAKMGLGLVKNLDIPVLKEVLETSVNYENLLDFTDTVLCFDDLERANIDITDILGYINNFVEHDGAKVIIIGYEDEIAEKLIHRNLEMKMLVSSVVLDKEGGFSQNQIQQRGSSSVQQVSSSELINDKMNSLFHRSNEYKRIKEKLIGKTLTLEPNTNELIDSIVNRVVDEDLKEFLTKNQESIVRVFKDSGTENIRILKQALDDFELIYLRYKEEYNELGVEVLLSILVYTLAVSFEIKSEQEGNKDLELATSDTLFLISFSKMNKDHKESYIESFIKKYSLGTTNPQQIVFFPFVERLVRRGILDLEQFEGEMQVIRAKMGQDTPLYIRLLKDGFYYLTNEEFAQAVPQAYEKLSKGEVPFVLYFNAFNLFRYFIEKGLIQEDLVEVKKVLLDGLNIAAERSEYYPNMDTFFIGTKIEPKDEDLLEFKEKIISINKVLQTKSEERQIQELMTYLETDFTKFLREMRERYYYVPVFNKYSVDDLFNKIITLSNPDTNTFLILLEKRYENIGENLQFKLYLEKEPLKDLKTKIESFIHEKEVTLKVSLLKELIQTIDKMLDILEESKPKEDTSNT</sequence>
<dbReference type="OrthoDB" id="396512at2"/>
<evidence type="ECO:0000259" key="1">
    <source>
        <dbReference type="Pfam" id="PF07693"/>
    </source>
</evidence>
<evidence type="ECO:0000313" key="2">
    <source>
        <dbReference type="EMBL" id="PWW26609.1"/>
    </source>
</evidence>
<organism evidence="2 3">
    <name type="scientific">Cytobacillus oceanisediminis</name>
    <dbReference type="NCBI Taxonomy" id="665099"/>
    <lineage>
        <taxon>Bacteria</taxon>
        <taxon>Bacillati</taxon>
        <taxon>Bacillota</taxon>
        <taxon>Bacilli</taxon>
        <taxon>Bacillales</taxon>
        <taxon>Bacillaceae</taxon>
        <taxon>Cytobacillus</taxon>
    </lineage>
</organism>
<gene>
    <name evidence="2" type="ORF">DFO73_110183</name>
</gene>